<gene>
    <name evidence="1" type="primary">yunC</name>
    <name evidence="1" type="ORF">KCTCHS21_17200</name>
</gene>
<evidence type="ECO:0000313" key="2">
    <source>
        <dbReference type="Proteomes" id="UP000289856"/>
    </source>
</evidence>
<dbReference type="SUPFAM" id="SSF102891">
    <property type="entry name" value="Hypothetical protein Ta1206"/>
    <property type="match status" value="1"/>
</dbReference>
<dbReference type="EMBL" id="AP019400">
    <property type="protein sequence ID" value="BBI32321.1"/>
    <property type="molecule type" value="Genomic_DNA"/>
</dbReference>
<reference evidence="1 2" key="1">
    <citation type="submission" date="2019-01" db="EMBL/GenBank/DDBJ databases">
        <title>Complete genome sequence of Cohnella hallensis HS21 isolated from Korean fir (Abies koreana) rhizospheric soil.</title>
        <authorList>
            <person name="Jiang L."/>
            <person name="Kang S.W."/>
            <person name="Kim S."/>
            <person name="Jung J."/>
            <person name="Kim C.Y."/>
            <person name="Kim D.H."/>
            <person name="Kim S.W."/>
            <person name="Lee J."/>
        </authorList>
    </citation>
    <scope>NUCLEOTIDE SEQUENCE [LARGE SCALE GENOMIC DNA]</scope>
    <source>
        <strain evidence="1 2">HS21</strain>
    </source>
</reference>
<evidence type="ECO:0000313" key="1">
    <source>
        <dbReference type="EMBL" id="BBI32321.1"/>
    </source>
</evidence>
<dbReference type="Pfam" id="PF08827">
    <property type="entry name" value="DUF1805"/>
    <property type="match status" value="1"/>
</dbReference>
<dbReference type="InterPro" id="IPR014931">
    <property type="entry name" value="DUF1805"/>
</dbReference>
<protein>
    <recommendedName>
        <fullName evidence="3">DUF1805 domain-containing protein</fullName>
    </recommendedName>
</protein>
<dbReference type="RefSeq" id="WP_130606765.1">
    <property type="nucleotide sequence ID" value="NZ_AP019400.1"/>
</dbReference>
<sequence>MVRVIPLQIEAWSAVGVEVILPKTTLLAITAGDGYIMCGALDVQLLNEKLKDRHIIAGRAVGVRTLQQLLDAPLESVTDAAEAIGIKVGMSGQEAICILAKAAS</sequence>
<dbReference type="KEGG" id="cohn:KCTCHS21_17200"/>
<dbReference type="Proteomes" id="UP000289856">
    <property type="component" value="Chromosome"/>
</dbReference>
<accession>A0A3T1D2Q4</accession>
<keyword evidence="2" id="KW-1185">Reference proteome</keyword>
<dbReference type="AlphaFoldDB" id="A0A3T1D2Q4"/>
<dbReference type="InterPro" id="IPR036493">
    <property type="entry name" value="YunC_sf"/>
</dbReference>
<evidence type="ECO:0008006" key="3">
    <source>
        <dbReference type="Google" id="ProtNLM"/>
    </source>
</evidence>
<organism evidence="1 2">
    <name type="scientific">Cohnella abietis</name>
    <dbReference type="NCBI Taxonomy" id="2507935"/>
    <lineage>
        <taxon>Bacteria</taxon>
        <taxon>Bacillati</taxon>
        <taxon>Bacillota</taxon>
        <taxon>Bacilli</taxon>
        <taxon>Bacillales</taxon>
        <taxon>Paenibacillaceae</taxon>
        <taxon>Cohnella</taxon>
    </lineage>
</organism>
<dbReference type="Gene3D" id="3.30.1980.10">
    <property type="entry name" value="Hypothetical protein YunC"/>
    <property type="match status" value="1"/>
</dbReference>
<dbReference type="OrthoDB" id="2641826at2"/>
<proteinExistence type="predicted"/>
<name>A0A3T1D2Q4_9BACL</name>